<accession>A0A813UQX0</accession>
<dbReference type="AlphaFoldDB" id="A0A813UQX0"/>
<keyword evidence="4" id="KW-1185">Reference proteome</keyword>
<feature type="compositionally biased region" description="Basic and acidic residues" evidence="2">
    <location>
        <begin position="109"/>
        <end position="122"/>
    </location>
</feature>
<evidence type="ECO:0000256" key="1">
    <source>
        <dbReference type="SAM" id="Coils"/>
    </source>
</evidence>
<feature type="compositionally biased region" description="Low complexity" evidence="2">
    <location>
        <begin position="129"/>
        <end position="138"/>
    </location>
</feature>
<feature type="region of interest" description="Disordered" evidence="2">
    <location>
        <begin position="105"/>
        <end position="138"/>
    </location>
</feature>
<dbReference type="Proteomes" id="UP000663879">
    <property type="component" value="Unassembled WGS sequence"/>
</dbReference>
<dbReference type="EMBL" id="CAJNOC010001051">
    <property type="protein sequence ID" value="CAF0830319.1"/>
    <property type="molecule type" value="Genomic_DNA"/>
</dbReference>
<gene>
    <name evidence="3" type="ORF">OXX778_LOCUS7929</name>
</gene>
<comment type="caution">
    <text evidence="3">The sequence shown here is derived from an EMBL/GenBank/DDBJ whole genome shotgun (WGS) entry which is preliminary data.</text>
</comment>
<feature type="coiled-coil region" evidence="1">
    <location>
        <begin position="12"/>
        <end position="39"/>
    </location>
</feature>
<evidence type="ECO:0000313" key="3">
    <source>
        <dbReference type="EMBL" id="CAF0830319.1"/>
    </source>
</evidence>
<name>A0A813UQX0_9BILA</name>
<sequence length="288" mass="34522">MKPLIIISGFIANKITESIKRLKIQIEALKNNIQSAKTHFDSNVIDDLIDYLYKTIQKEKEKEFLKSHEKATKIVARPFIARQNKNLKQINKQNSVSIDRNIAQKTSLKNKDKNRSRNDINYKRKQTKKSSNSNNYTSNYAINHQTRATNSKTNKIRDVNFRQNRQEAFYEQPNLKKRKPTDYNSRYNKNDEYSRNNKIHNNRFYEYSKDFGFNNRKRRSLSKIRYDPNKRYHRHNFNDSINQYSSPFSRIYNSNYNHHGGSSFRPELSNSFQPYVNFPMPYSMIQRF</sequence>
<keyword evidence="1" id="KW-0175">Coiled coil</keyword>
<evidence type="ECO:0000313" key="4">
    <source>
        <dbReference type="Proteomes" id="UP000663879"/>
    </source>
</evidence>
<reference evidence="3" key="1">
    <citation type="submission" date="2021-02" db="EMBL/GenBank/DDBJ databases">
        <authorList>
            <person name="Nowell W R."/>
        </authorList>
    </citation>
    <scope>NUCLEOTIDE SEQUENCE</scope>
    <source>
        <strain evidence="3">Ploen Becks lab</strain>
    </source>
</reference>
<proteinExistence type="predicted"/>
<evidence type="ECO:0000256" key="2">
    <source>
        <dbReference type="SAM" id="MobiDB-lite"/>
    </source>
</evidence>
<protein>
    <submittedName>
        <fullName evidence="3">Uncharacterized protein</fullName>
    </submittedName>
</protein>
<organism evidence="3 4">
    <name type="scientific">Brachionus calyciflorus</name>
    <dbReference type="NCBI Taxonomy" id="104777"/>
    <lineage>
        <taxon>Eukaryota</taxon>
        <taxon>Metazoa</taxon>
        <taxon>Spiralia</taxon>
        <taxon>Gnathifera</taxon>
        <taxon>Rotifera</taxon>
        <taxon>Eurotatoria</taxon>
        <taxon>Monogononta</taxon>
        <taxon>Pseudotrocha</taxon>
        <taxon>Ploima</taxon>
        <taxon>Brachionidae</taxon>
        <taxon>Brachionus</taxon>
    </lineage>
</organism>